<keyword evidence="3" id="KW-1185">Reference proteome</keyword>
<accession>A0AAD4GH49</accession>
<dbReference type="Proteomes" id="UP001194468">
    <property type="component" value="Unassembled WGS sequence"/>
</dbReference>
<organism evidence="2 3">
    <name type="scientific">Boletus edulis BED1</name>
    <dbReference type="NCBI Taxonomy" id="1328754"/>
    <lineage>
        <taxon>Eukaryota</taxon>
        <taxon>Fungi</taxon>
        <taxon>Dikarya</taxon>
        <taxon>Basidiomycota</taxon>
        <taxon>Agaricomycotina</taxon>
        <taxon>Agaricomycetes</taxon>
        <taxon>Agaricomycetidae</taxon>
        <taxon>Boletales</taxon>
        <taxon>Boletineae</taxon>
        <taxon>Boletaceae</taxon>
        <taxon>Boletoideae</taxon>
        <taxon>Boletus</taxon>
    </lineage>
</organism>
<dbReference type="EMBL" id="WHUW01000006">
    <property type="protein sequence ID" value="KAF8444632.1"/>
    <property type="molecule type" value="Genomic_DNA"/>
</dbReference>
<keyword evidence="1" id="KW-0732">Signal</keyword>
<reference evidence="2" key="2">
    <citation type="journal article" date="2020" name="Nat. Commun.">
        <title>Large-scale genome sequencing of mycorrhizal fungi provides insights into the early evolution of symbiotic traits.</title>
        <authorList>
            <person name="Miyauchi S."/>
            <person name="Kiss E."/>
            <person name="Kuo A."/>
            <person name="Drula E."/>
            <person name="Kohler A."/>
            <person name="Sanchez-Garcia M."/>
            <person name="Morin E."/>
            <person name="Andreopoulos B."/>
            <person name="Barry K.W."/>
            <person name="Bonito G."/>
            <person name="Buee M."/>
            <person name="Carver A."/>
            <person name="Chen C."/>
            <person name="Cichocki N."/>
            <person name="Clum A."/>
            <person name="Culley D."/>
            <person name="Crous P.W."/>
            <person name="Fauchery L."/>
            <person name="Girlanda M."/>
            <person name="Hayes R.D."/>
            <person name="Keri Z."/>
            <person name="LaButti K."/>
            <person name="Lipzen A."/>
            <person name="Lombard V."/>
            <person name="Magnuson J."/>
            <person name="Maillard F."/>
            <person name="Murat C."/>
            <person name="Nolan M."/>
            <person name="Ohm R.A."/>
            <person name="Pangilinan J."/>
            <person name="Pereira M.F."/>
            <person name="Perotto S."/>
            <person name="Peter M."/>
            <person name="Pfister S."/>
            <person name="Riley R."/>
            <person name="Sitrit Y."/>
            <person name="Stielow J.B."/>
            <person name="Szollosi G."/>
            <person name="Zifcakova L."/>
            <person name="Stursova M."/>
            <person name="Spatafora J.W."/>
            <person name="Tedersoo L."/>
            <person name="Vaario L.M."/>
            <person name="Yamada A."/>
            <person name="Yan M."/>
            <person name="Wang P."/>
            <person name="Xu J."/>
            <person name="Bruns T."/>
            <person name="Baldrian P."/>
            <person name="Vilgalys R."/>
            <person name="Dunand C."/>
            <person name="Henrissat B."/>
            <person name="Grigoriev I.V."/>
            <person name="Hibbett D."/>
            <person name="Nagy L.G."/>
            <person name="Martin F.M."/>
        </authorList>
    </citation>
    <scope>NUCLEOTIDE SEQUENCE</scope>
    <source>
        <strain evidence="2">BED1</strain>
    </source>
</reference>
<sequence>MMFFFLLAFVCSLLSNVCALPVSPVMRDVWVPQIICPNASTVWTAAGNYTVVWDISSKPAQVTNPKGMVYLRINGATQSTPLAQGFPLDAGHVNVTVPADTQPSDQWILVLFGDSGNWSPTFTIKPSSS</sequence>
<comment type="caution">
    <text evidence="2">The sequence shown here is derived from an EMBL/GenBank/DDBJ whole genome shotgun (WGS) entry which is preliminary data.</text>
</comment>
<proteinExistence type="predicted"/>
<evidence type="ECO:0000313" key="2">
    <source>
        <dbReference type="EMBL" id="KAF8444632.1"/>
    </source>
</evidence>
<gene>
    <name evidence="2" type="ORF">L210DRAFT_3642882</name>
</gene>
<evidence type="ECO:0000256" key="1">
    <source>
        <dbReference type="SAM" id="SignalP"/>
    </source>
</evidence>
<reference evidence="2" key="1">
    <citation type="submission" date="2019-10" db="EMBL/GenBank/DDBJ databases">
        <authorList>
            <consortium name="DOE Joint Genome Institute"/>
            <person name="Kuo A."/>
            <person name="Miyauchi S."/>
            <person name="Kiss E."/>
            <person name="Drula E."/>
            <person name="Kohler A."/>
            <person name="Sanchez-Garcia M."/>
            <person name="Andreopoulos B."/>
            <person name="Barry K.W."/>
            <person name="Bonito G."/>
            <person name="Buee M."/>
            <person name="Carver A."/>
            <person name="Chen C."/>
            <person name="Cichocki N."/>
            <person name="Clum A."/>
            <person name="Culley D."/>
            <person name="Crous P.W."/>
            <person name="Fauchery L."/>
            <person name="Girlanda M."/>
            <person name="Hayes R."/>
            <person name="Keri Z."/>
            <person name="LaButti K."/>
            <person name="Lipzen A."/>
            <person name="Lombard V."/>
            <person name="Magnuson J."/>
            <person name="Maillard F."/>
            <person name="Morin E."/>
            <person name="Murat C."/>
            <person name="Nolan M."/>
            <person name="Ohm R."/>
            <person name="Pangilinan J."/>
            <person name="Pereira M."/>
            <person name="Perotto S."/>
            <person name="Peter M."/>
            <person name="Riley R."/>
            <person name="Sitrit Y."/>
            <person name="Stielow B."/>
            <person name="Szollosi G."/>
            <person name="Zifcakova L."/>
            <person name="Stursova M."/>
            <person name="Spatafora J.W."/>
            <person name="Tedersoo L."/>
            <person name="Vaario L.-M."/>
            <person name="Yamada A."/>
            <person name="Yan M."/>
            <person name="Wang P."/>
            <person name="Xu J."/>
            <person name="Bruns T."/>
            <person name="Baldrian P."/>
            <person name="Vilgalys R."/>
            <person name="Henrissat B."/>
            <person name="Grigoriev I.V."/>
            <person name="Hibbett D."/>
            <person name="Nagy L.G."/>
            <person name="Martin F.M."/>
        </authorList>
    </citation>
    <scope>NUCLEOTIDE SEQUENCE</scope>
    <source>
        <strain evidence="2">BED1</strain>
    </source>
</reference>
<name>A0AAD4GH49_BOLED</name>
<feature type="signal peptide" evidence="1">
    <location>
        <begin position="1"/>
        <end position="19"/>
    </location>
</feature>
<evidence type="ECO:0000313" key="3">
    <source>
        <dbReference type="Proteomes" id="UP001194468"/>
    </source>
</evidence>
<feature type="chain" id="PRO_5042063427" evidence="1">
    <location>
        <begin position="20"/>
        <end position="129"/>
    </location>
</feature>
<dbReference type="AlphaFoldDB" id="A0AAD4GH49"/>
<protein>
    <submittedName>
        <fullName evidence="2">Uncharacterized protein</fullName>
    </submittedName>
</protein>